<evidence type="ECO:0000256" key="14">
    <source>
        <dbReference type="PIRSR" id="PIRSR601952-1"/>
    </source>
</evidence>
<evidence type="ECO:0000256" key="6">
    <source>
        <dbReference type="ARBA" id="ARBA00022622"/>
    </source>
</evidence>
<evidence type="ECO:0000256" key="15">
    <source>
        <dbReference type="PIRSR" id="PIRSR601952-2"/>
    </source>
</evidence>
<keyword evidence="5" id="KW-0597">Phosphoprotein</keyword>
<feature type="chain" id="PRO_5043427806" description="alkaline phosphatase" evidence="17">
    <location>
        <begin position="30"/>
        <end position="568"/>
    </location>
</feature>
<feature type="binding site" evidence="15">
    <location>
        <position position="394"/>
    </location>
    <ligand>
        <name>Zn(2+)</name>
        <dbReference type="ChEBI" id="CHEBI:29105"/>
        <label>2</label>
    </ligand>
</feature>
<dbReference type="Gene3D" id="3.40.720.10">
    <property type="entry name" value="Alkaline Phosphatase, subunit A"/>
    <property type="match status" value="1"/>
</dbReference>
<dbReference type="Proteomes" id="UP000762676">
    <property type="component" value="Unassembled WGS sequence"/>
</dbReference>
<comment type="similarity">
    <text evidence="2 16">Belongs to the alkaline phosphatase family.</text>
</comment>
<keyword evidence="8" id="KW-0378">Hydrolase</keyword>
<evidence type="ECO:0000256" key="1">
    <source>
        <dbReference type="ARBA" id="ARBA00004609"/>
    </source>
</evidence>
<keyword evidence="7 15" id="KW-0479">Metal-binding</keyword>
<evidence type="ECO:0000256" key="8">
    <source>
        <dbReference type="ARBA" id="ARBA00022801"/>
    </source>
</evidence>
<keyword evidence="6" id="KW-0336">GPI-anchor</keyword>
<keyword evidence="10 15" id="KW-0460">Magnesium</keyword>
<keyword evidence="9 15" id="KW-0862">Zinc</keyword>
<dbReference type="GO" id="GO:0005886">
    <property type="term" value="C:plasma membrane"/>
    <property type="evidence" value="ECO:0007669"/>
    <property type="project" value="UniProtKB-SubCell"/>
</dbReference>
<dbReference type="Pfam" id="PF00245">
    <property type="entry name" value="Alk_phosphatase"/>
    <property type="match status" value="1"/>
</dbReference>
<feature type="binding site" evidence="15">
    <location>
        <position position="189"/>
    </location>
    <ligand>
        <name>Mg(2+)</name>
        <dbReference type="ChEBI" id="CHEBI:18420"/>
    </ligand>
</feature>
<reference evidence="18 19" key="1">
    <citation type="journal article" date="2021" name="Elife">
        <title>Chloroplast acquisition without the gene transfer in kleptoplastic sea slugs, Plakobranchus ocellatus.</title>
        <authorList>
            <person name="Maeda T."/>
            <person name="Takahashi S."/>
            <person name="Yoshida T."/>
            <person name="Shimamura S."/>
            <person name="Takaki Y."/>
            <person name="Nagai Y."/>
            <person name="Toyoda A."/>
            <person name="Suzuki Y."/>
            <person name="Arimoto A."/>
            <person name="Ishii H."/>
            <person name="Satoh N."/>
            <person name="Nishiyama T."/>
            <person name="Hasebe M."/>
            <person name="Maruyama T."/>
            <person name="Minagawa J."/>
            <person name="Obokata J."/>
            <person name="Shigenobu S."/>
        </authorList>
    </citation>
    <scope>NUCLEOTIDE SEQUENCE [LARGE SCALE GENOMIC DNA]</scope>
</reference>
<gene>
    <name evidence="18" type="ORF">ElyMa_006496400</name>
</gene>
<dbReference type="PANTHER" id="PTHR11596">
    <property type="entry name" value="ALKALINE PHOSPHATASE"/>
    <property type="match status" value="1"/>
</dbReference>
<feature type="binding site" evidence="15">
    <location>
        <position position="76"/>
    </location>
    <ligand>
        <name>Zn(2+)</name>
        <dbReference type="ChEBI" id="CHEBI:29105"/>
        <label>2</label>
    </ligand>
</feature>
<evidence type="ECO:0000256" key="11">
    <source>
        <dbReference type="ARBA" id="ARBA00023136"/>
    </source>
</evidence>
<evidence type="ECO:0000256" key="7">
    <source>
        <dbReference type="ARBA" id="ARBA00022723"/>
    </source>
</evidence>
<dbReference type="EC" id="3.1.3.1" evidence="3"/>
<dbReference type="InterPro" id="IPR017850">
    <property type="entry name" value="Alkaline_phosphatase_core_sf"/>
</dbReference>
<keyword evidence="4" id="KW-1003">Cell membrane</keyword>
<evidence type="ECO:0000256" key="2">
    <source>
        <dbReference type="ARBA" id="ARBA00005984"/>
    </source>
</evidence>
<dbReference type="GO" id="GO:0098552">
    <property type="term" value="C:side of membrane"/>
    <property type="evidence" value="ECO:0007669"/>
    <property type="project" value="UniProtKB-KW"/>
</dbReference>
<dbReference type="SUPFAM" id="SSF53649">
    <property type="entry name" value="Alkaline phosphatase-like"/>
    <property type="match status" value="1"/>
</dbReference>
<evidence type="ECO:0000256" key="4">
    <source>
        <dbReference type="ARBA" id="ARBA00022475"/>
    </source>
</evidence>
<feature type="binding site" evidence="15">
    <location>
        <position position="476"/>
    </location>
    <ligand>
        <name>Zn(2+)</name>
        <dbReference type="ChEBI" id="CHEBI:29105"/>
        <label>2</label>
    </ligand>
</feature>
<feature type="binding site" evidence="15">
    <location>
        <position position="187"/>
    </location>
    <ligand>
        <name>Mg(2+)</name>
        <dbReference type="ChEBI" id="CHEBI:18420"/>
    </ligand>
</feature>
<feature type="binding site" evidence="15">
    <location>
        <position position="395"/>
    </location>
    <ligand>
        <name>Zn(2+)</name>
        <dbReference type="ChEBI" id="CHEBI:29105"/>
        <label>2</label>
    </ligand>
</feature>
<evidence type="ECO:0000256" key="12">
    <source>
        <dbReference type="ARBA" id="ARBA00023180"/>
    </source>
</evidence>
<evidence type="ECO:0000256" key="13">
    <source>
        <dbReference type="ARBA" id="ARBA00023288"/>
    </source>
</evidence>
<protein>
    <recommendedName>
        <fullName evidence="3">alkaline phosphatase</fullName>
        <ecNumber evidence="3">3.1.3.1</ecNumber>
    </recommendedName>
</protein>
<dbReference type="InterPro" id="IPR001952">
    <property type="entry name" value="Alkaline_phosphatase"/>
</dbReference>
<dbReference type="EMBL" id="BMAT01013036">
    <property type="protein sequence ID" value="GFS04515.1"/>
    <property type="molecule type" value="Genomic_DNA"/>
</dbReference>
<evidence type="ECO:0000256" key="9">
    <source>
        <dbReference type="ARBA" id="ARBA00022833"/>
    </source>
</evidence>
<evidence type="ECO:0000256" key="3">
    <source>
        <dbReference type="ARBA" id="ARBA00012647"/>
    </source>
</evidence>
<keyword evidence="19" id="KW-1185">Reference proteome</keyword>
<keyword evidence="12" id="KW-0325">Glycoprotein</keyword>
<dbReference type="GO" id="GO:0004035">
    <property type="term" value="F:alkaline phosphatase activity"/>
    <property type="evidence" value="ECO:0007669"/>
    <property type="project" value="UniProtKB-EC"/>
</dbReference>
<comment type="caution">
    <text evidence="18">The sequence shown here is derived from an EMBL/GenBank/DDBJ whole genome shotgun (WGS) entry which is preliminary data.</text>
</comment>
<dbReference type="CDD" id="cd16012">
    <property type="entry name" value="ALP"/>
    <property type="match status" value="1"/>
</dbReference>
<evidence type="ECO:0000256" key="5">
    <source>
        <dbReference type="ARBA" id="ARBA00022553"/>
    </source>
</evidence>
<proteinExistence type="inferred from homology"/>
<dbReference type="SMART" id="SM00098">
    <property type="entry name" value="alkPPc"/>
    <property type="match status" value="1"/>
</dbReference>
<evidence type="ECO:0000313" key="18">
    <source>
        <dbReference type="EMBL" id="GFS04515.1"/>
    </source>
</evidence>
<sequence length="568" mass="61549">MAAEQISWRSVSLVTVAVCWSLAVSPADGAAVENPDRYAHELEPNYWYDHAEQQLQAILRARQEGVAKNVILFLGDGMGVSTATGGRIWAGQQRGLRGEEYELSWDKFAFTGFSKTYNVDQQTTDSAASGTAFLCGVKTRTGVLGLSGRAFRSQCSTAQGNQVESILNWAIAEGKSAGLVSTARITHATPAAAYAKTPERNWESDRNIPDSEKRCADISYQLVKENPRIQVLMGGGRAFFLPDGVADPDPDPSYFTNGSSRLDGLNLVEEWAKEKASGGFSHSYVFDKAGFDRVNPENTDYLLGLFNQGHMQYEVDRNETKEPSISEMTEKAIRILRKNDKGFFLLVEGGRIDHGNHANWATKAFAEVDAMSKAVQVARDLTSDQDTLLVVTADHSHVLAIAGYAGRGNPITGLSARNGKLDLGRALDGLPYTTVVYGNGPGRHETAKYRQNLTGVDTSASTYRVDAVVPMNSETHAGEDVAIYATGPQSFLYTGTHEQSYIPLAMAYASCVGPYAEGKLACAKYASPLIPHPLPTQPSQPDSGAGPRCSAWFVAMVTFTAMTSLIRL</sequence>
<evidence type="ECO:0000313" key="19">
    <source>
        <dbReference type="Proteomes" id="UP000762676"/>
    </source>
</evidence>
<comment type="cofactor">
    <cofactor evidence="15">
        <name>Zn(2+)</name>
        <dbReference type="ChEBI" id="CHEBI:29105"/>
    </cofactor>
    <text evidence="15">Binds 2 Zn(2+) ions.</text>
</comment>
<dbReference type="GO" id="GO:0046872">
    <property type="term" value="F:metal ion binding"/>
    <property type="evidence" value="ECO:0007669"/>
    <property type="project" value="UniProtKB-KW"/>
</dbReference>
<name>A0AAV4I3A9_9GAST</name>
<dbReference type="AlphaFoldDB" id="A0AAV4I3A9"/>
<feature type="signal peptide" evidence="17">
    <location>
        <begin position="1"/>
        <end position="29"/>
    </location>
</feature>
<feature type="binding site" evidence="15">
    <location>
        <position position="348"/>
    </location>
    <ligand>
        <name>Mg(2+)</name>
        <dbReference type="ChEBI" id="CHEBI:18420"/>
    </ligand>
</feature>
<comment type="subcellular location">
    <subcellularLocation>
        <location evidence="1">Cell membrane</location>
        <topology evidence="1">Lipid-anchor</topology>
        <topology evidence="1">GPI-anchor</topology>
    </subcellularLocation>
</comment>
<dbReference type="FunFam" id="3.40.720.10:FF:000008">
    <property type="entry name" value="Alkaline phosphatase"/>
    <property type="match status" value="1"/>
</dbReference>
<organism evidence="18 19">
    <name type="scientific">Elysia marginata</name>
    <dbReference type="NCBI Taxonomy" id="1093978"/>
    <lineage>
        <taxon>Eukaryota</taxon>
        <taxon>Metazoa</taxon>
        <taxon>Spiralia</taxon>
        <taxon>Lophotrochozoa</taxon>
        <taxon>Mollusca</taxon>
        <taxon>Gastropoda</taxon>
        <taxon>Heterobranchia</taxon>
        <taxon>Euthyneura</taxon>
        <taxon>Panpulmonata</taxon>
        <taxon>Sacoglossa</taxon>
        <taxon>Placobranchoidea</taxon>
        <taxon>Plakobranchidae</taxon>
        <taxon>Elysia</taxon>
    </lineage>
</organism>
<keyword evidence="13" id="KW-0449">Lipoprotein</keyword>
<dbReference type="PANTHER" id="PTHR11596:SF5">
    <property type="entry name" value="ALKALINE PHOSPHATASE"/>
    <property type="match status" value="1"/>
</dbReference>
<evidence type="ECO:0000256" key="10">
    <source>
        <dbReference type="ARBA" id="ARBA00022842"/>
    </source>
</evidence>
<keyword evidence="11" id="KW-0472">Membrane</keyword>
<feature type="active site" description="Phosphoserine intermediate" evidence="14">
    <location>
        <position position="126"/>
    </location>
</feature>
<evidence type="ECO:0000256" key="16">
    <source>
        <dbReference type="RuleBase" id="RU003946"/>
    </source>
</evidence>
<feature type="binding site" evidence="15">
    <location>
        <position position="357"/>
    </location>
    <ligand>
        <name>Zn(2+)</name>
        <dbReference type="ChEBI" id="CHEBI:29105"/>
        <label>2</label>
    </ligand>
</feature>
<accession>A0AAV4I3A9</accession>
<keyword evidence="17" id="KW-0732">Signal</keyword>
<evidence type="ECO:0000256" key="17">
    <source>
        <dbReference type="SAM" id="SignalP"/>
    </source>
</evidence>
<dbReference type="PRINTS" id="PR00113">
    <property type="entry name" value="ALKPHPHTASE"/>
</dbReference>
<comment type="cofactor">
    <cofactor evidence="15">
        <name>Mg(2+)</name>
        <dbReference type="ChEBI" id="CHEBI:18420"/>
    </cofactor>
    <text evidence="15">Binds 1 Mg(2+) ion.</text>
</comment>
<feature type="binding site" evidence="15">
    <location>
        <position position="353"/>
    </location>
    <ligand>
        <name>Zn(2+)</name>
        <dbReference type="ChEBI" id="CHEBI:29105"/>
        <label>1</label>
    </ligand>
</feature>
<feature type="binding site" evidence="15">
    <location>
        <position position="76"/>
    </location>
    <ligand>
        <name>Mg(2+)</name>
        <dbReference type="ChEBI" id="CHEBI:18420"/>
    </ligand>
</feature>